<evidence type="ECO:0000256" key="3">
    <source>
        <dbReference type="ARBA" id="ARBA00008207"/>
    </source>
</evidence>
<keyword evidence="7 17" id="KW-0819">tRNA processing</keyword>
<evidence type="ECO:0000256" key="6">
    <source>
        <dbReference type="ARBA" id="ARBA00022485"/>
    </source>
</evidence>
<dbReference type="Pfam" id="PF02677">
    <property type="entry name" value="QueH"/>
    <property type="match status" value="1"/>
</dbReference>
<dbReference type="EC" id="1.17.99.6" evidence="4 17"/>
<keyword evidence="8 17" id="KW-0479">Metal-binding</keyword>
<dbReference type="STRING" id="1122949.GCA_000378725_00500"/>
<sequence length="211" mass="24694">MNKINYNLEMEKIINKIDLQNKPTLLLHSCCGPCSSAVIERLYPYFKLQVLYYNPNIDTYEEYMKRAKEQMRFIKEFGIADQVKVQVLEYDKDAFLKAVQGYEHSGEGSSRCLKCFNLRLSKTAQLAKEGDFDYFTTTLSISPWKDSQVLNKLGNYLGNIYGVTYLYSDFKKKNGFKRSVELSNKFNMYRQCYCGCQFSQEETLNCEEKIN</sequence>
<evidence type="ECO:0000256" key="10">
    <source>
        <dbReference type="ARBA" id="ARBA00023002"/>
    </source>
</evidence>
<dbReference type="GO" id="GO:0046872">
    <property type="term" value="F:metal ion binding"/>
    <property type="evidence" value="ECO:0007669"/>
    <property type="project" value="UniProtKB-KW"/>
</dbReference>
<reference evidence="18 19" key="1">
    <citation type="submission" date="2018-06" db="EMBL/GenBank/DDBJ databases">
        <authorList>
            <consortium name="Pathogen Informatics"/>
            <person name="Doyle S."/>
        </authorList>
    </citation>
    <scope>NUCLEOTIDE SEQUENCE [LARGE SCALE GENOMIC DNA]</scope>
    <source>
        <strain evidence="18 19">NCTC13149</strain>
    </source>
</reference>
<protein>
    <recommendedName>
        <fullName evidence="5 17">Epoxyqueuosine reductase QueH</fullName>
        <ecNumber evidence="4 17">1.17.99.6</ecNumber>
    </recommendedName>
    <alternativeName>
        <fullName evidence="15 17">Queuosine biosynthesis protein QueH</fullName>
    </alternativeName>
</protein>
<keyword evidence="12 17" id="KW-0411">Iron-sulfur</keyword>
<keyword evidence="11 17" id="KW-0408">Iron</keyword>
<name>A0A379C561_9FIRM</name>
<organism evidence="18 19">
    <name type="scientific">Peptoniphilus lacrimalis</name>
    <dbReference type="NCBI Taxonomy" id="33031"/>
    <lineage>
        <taxon>Bacteria</taxon>
        <taxon>Bacillati</taxon>
        <taxon>Bacillota</taxon>
        <taxon>Tissierellia</taxon>
        <taxon>Tissierellales</taxon>
        <taxon>Peptoniphilaceae</taxon>
        <taxon>Peptoniphilus</taxon>
    </lineage>
</organism>
<dbReference type="AlphaFoldDB" id="A0A379C561"/>
<dbReference type="PANTHER" id="PTHR36701:SF1">
    <property type="entry name" value="EPOXYQUEUOSINE REDUCTASE QUEH"/>
    <property type="match status" value="1"/>
</dbReference>
<dbReference type="Proteomes" id="UP000255517">
    <property type="component" value="Unassembled WGS sequence"/>
</dbReference>
<evidence type="ECO:0000256" key="17">
    <source>
        <dbReference type="HAMAP-Rule" id="MF_02089"/>
    </source>
</evidence>
<keyword evidence="10 17" id="KW-0560">Oxidoreductase</keyword>
<evidence type="ECO:0000313" key="18">
    <source>
        <dbReference type="EMBL" id="SUB56747.1"/>
    </source>
</evidence>
<dbReference type="GO" id="GO:0008616">
    <property type="term" value="P:tRNA queuosine(34) biosynthetic process"/>
    <property type="evidence" value="ECO:0007669"/>
    <property type="project" value="UniProtKB-UniRule"/>
</dbReference>
<evidence type="ECO:0000256" key="7">
    <source>
        <dbReference type="ARBA" id="ARBA00022694"/>
    </source>
</evidence>
<evidence type="ECO:0000256" key="8">
    <source>
        <dbReference type="ARBA" id="ARBA00022723"/>
    </source>
</evidence>
<proteinExistence type="inferred from homology"/>
<dbReference type="GO" id="GO:0052693">
    <property type="term" value="F:epoxyqueuosine reductase activity"/>
    <property type="evidence" value="ECO:0007669"/>
    <property type="project" value="UniProtKB-UniRule"/>
</dbReference>
<comment type="catalytic activity">
    <reaction evidence="16 17">
        <text>epoxyqueuosine(34) in tRNA + AH2 = queuosine(34) in tRNA + A + H2O</text>
        <dbReference type="Rhea" id="RHEA:32159"/>
        <dbReference type="Rhea" id="RHEA-COMP:18571"/>
        <dbReference type="Rhea" id="RHEA-COMP:18582"/>
        <dbReference type="ChEBI" id="CHEBI:13193"/>
        <dbReference type="ChEBI" id="CHEBI:15377"/>
        <dbReference type="ChEBI" id="CHEBI:17499"/>
        <dbReference type="ChEBI" id="CHEBI:194431"/>
        <dbReference type="ChEBI" id="CHEBI:194443"/>
        <dbReference type="EC" id="1.17.99.6"/>
    </reaction>
</comment>
<feature type="binding site" evidence="17">
    <location>
        <position position="112"/>
    </location>
    <ligand>
        <name>[4Fe-4S] cluster</name>
        <dbReference type="ChEBI" id="CHEBI:49883"/>
    </ligand>
</feature>
<dbReference type="OrthoDB" id="9801033at2"/>
<evidence type="ECO:0000256" key="4">
    <source>
        <dbReference type="ARBA" id="ARBA00012622"/>
    </source>
</evidence>
<evidence type="ECO:0000256" key="11">
    <source>
        <dbReference type="ARBA" id="ARBA00023004"/>
    </source>
</evidence>
<comment type="similarity">
    <text evidence="3 17">Belongs to the QueH family.</text>
</comment>
<comment type="pathway">
    <text evidence="2 17">tRNA modification; tRNA-queuosine biosynthesis.</text>
</comment>
<evidence type="ECO:0000256" key="13">
    <source>
        <dbReference type="ARBA" id="ARBA00023157"/>
    </source>
</evidence>
<keyword evidence="13 17" id="KW-1015">Disulfide bond</keyword>
<comment type="function">
    <text evidence="1 17">Catalyzes the conversion of epoxyqueuosine (oQ) to queuosine (Q), which is a hypermodified base found in the wobble positions of tRNA(Asp), tRNA(Asn), tRNA(His) and tRNA(Tyr).</text>
</comment>
<keyword evidence="9 17" id="KW-0671">Queuosine biosynthesis</keyword>
<keyword evidence="6 17" id="KW-0004">4Fe-4S</keyword>
<dbReference type="UniPathway" id="UPA00392"/>
<evidence type="ECO:0000256" key="9">
    <source>
        <dbReference type="ARBA" id="ARBA00022785"/>
    </source>
</evidence>
<evidence type="ECO:0000256" key="2">
    <source>
        <dbReference type="ARBA" id="ARBA00004691"/>
    </source>
</evidence>
<evidence type="ECO:0000256" key="15">
    <source>
        <dbReference type="ARBA" id="ARBA00031446"/>
    </source>
</evidence>
<evidence type="ECO:0000313" key="19">
    <source>
        <dbReference type="Proteomes" id="UP000255517"/>
    </source>
</evidence>
<keyword evidence="14 17" id="KW-0676">Redox-active center</keyword>
<evidence type="ECO:0000256" key="16">
    <source>
        <dbReference type="ARBA" id="ARBA00047415"/>
    </source>
</evidence>
<dbReference type="HAMAP" id="MF_02089">
    <property type="entry name" value="QueH"/>
    <property type="match status" value="1"/>
</dbReference>
<evidence type="ECO:0000256" key="14">
    <source>
        <dbReference type="ARBA" id="ARBA00023284"/>
    </source>
</evidence>
<feature type="disulfide bond" description="Redox-active" evidence="17">
    <location>
        <begin position="194"/>
        <end position="196"/>
    </location>
</feature>
<dbReference type="RefSeq" id="WP_019034431.1">
    <property type="nucleotide sequence ID" value="NZ_UGSZ01000001.1"/>
</dbReference>
<dbReference type="InterPro" id="IPR003828">
    <property type="entry name" value="QueH"/>
</dbReference>
<gene>
    <name evidence="17" type="primary">queH</name>
    <name evidence="18" type="ORF">NCTC13149_00543</name>
</gene>
<accession>A0A379C561</accession>
<dbReference type="EMBL" id="UGSZ01000001">
    <property type="protein sequence ID" value="SUB56747.1"/>
    <property type="molecule type" value="Genomic_DNA"/>
</dbReference>
<dbReference type="PANTHER" id="PTHR36701">
    <property type="entry name" value="EPOXYQUEUOSINE REDUCTASE QUEH"/>
    <property type="match status" value="1"/>
</dbReference>
<feature type="binding site" evidence="17">
    <location>
        <position position="30"/>
    </location>
    <ligand>
        <name>[4Fe-4S] cluster</name>
        <dbReference type="ChEBI" id="CHEBI:49883"/>
    </ligand>
</feature>
<dbReference type="GO" id="GO:0051539">
    <property type="term" value="F:4 iron, 4 sulfur cluster binding"/>
    <property type="evidence" value="ECO:0007669"/>
    <property type="project" value="UniProtKB-UniRule"/>
</dbReference>
<evidence type="ECO:0000256" key="1">
    <source>
        <dbReference type="ARBA" id="ARBA00002268"/>
    </source>
</evidence>
<evidence type="ECO:0000256" key="5">
    <source>
        <dbReference type="ARBA" id="ARBA00016895"/>
    </source>
</evidence>
<evidence type="ECO:0000256" key="12">
    <source>
        <dbReference type="ARBA" id="ARBA00023014"/>
    </source>
</evidence>
<feature type="binding site" evidence="17">
    <location>
        <position position="115"/>
    </location>
    <ligand>
        <name>[4Fe-4S] cluster</name>
        <dbReference type="ChEBI" id="CHEBI:49883"/>
    </ligand>
</feature>
<feature type="binding site" evidence="17">
    <location>
        <position position="31"/>
    </location>
    <ligand>
        <name>[4Fe-4S] cluster</name>
        <dbReference type="ChEBI" id="CHEBI:49883"/>
    </ligand>
</feature>